<feature type="region of interest" description="Disordered" evidence="7">
    <location>
        <begin position="386"/>
        <end position="420"/>
    </location>
</feature>
<evidence type="ECO:0000256" key="6">
    <source>
        <dbReference type="ARBA" id="ARBA00047321"/>
    </source>
</evidence>
<dbReference type="InterPro" id="IPR002937">
    <property type="entry name" value="Amino_oxidase"/>
</dbReference>
<protein>
    <recommendedName>
        <fullName evidence="4">Tryptophan 2-monooxygenase</fullName>
        <ecNumber evidence="3">1.13.12.3</ecNumber>
    </recommendedName>
</protein>
<evidence type="ECO:0000313" key="9">
    <source>
        <dbReference type="EMBL" id="SNR71044.1"/>
    </source>
</evidence>
<feature type="compositionally biased region" description="Polar residues" evidence="7">
    <location>
        <begin position="387"/>
        <end position="396"/>
    </location>
</feature>
<dbReference type="SUPFAM" id="SSF54373">
    <property type="entry name" value="FAD-linked reductases, C-terminal domain"/>
    <property type="match status" value="1"/>
</dbReference>
<proteinExistence type="inferred from homology"/>
<feature type="compositionally biased region" description="Pro residues" evidence="7">
    <location>
        <begin position="402"/>
        <end position="412"/>
    </location>
</feature>
<evidence type="ECO:0000313" key="10">
    <source>
        <dbReference type="Proteomes" id="UP000198379"/>
    </source>
</evidence>
<reference evidence="9 10" key="1">
    <citation type="submission" date="2017-06" db="EMBL/GenBank/DDBJ databases">
        <authorList>
            <person name="Kim H.J."/>
            <person name="Triplett B.A."/>
        </authorList>
    </citation>
    <scope>NUCLEOTIDE SEQUENCE [LARGE SCALE GENOMIC DNA]</scope>
    <source>
        <strain evidence="9 10">DSM 25597</strain>
    </source>
</reference>
<organism evidence="9 10">
    <name type="scientific">Dokdonia pacifica</name>
    <dbReference type="NCBI Taxonomy" id="1627892"/>
    <lineage>
        <taxon>Bacteria</taxon>
        <taxon>Pseudomonadati</taxon>
        <taxon>Bacteroidota</taxon>
        <taxon>Flavobacteriia</taxon>
        <taxon>Flavobacteriales</taxon>
        <taxon>Flavobacteriaceae</taxon>
        <taxon>Dokdonia</taxon>
    </lineage>
</organism>
<evidence type="ECO:0000256" key="3">
    <source>
        <dbReference type="ARBA" id="ARBA00012535"/>
    </source>
</evidence>
<dbReference type="PANTHER" id="PTHR10742">
    <property type="entry name" value="FLAVIN MONOAMINE OXIDASE"/>
    <property type="match status" value="1"/>
</dbReference>
<feature type="domain" description="Amine oxidase" evidence="8">
    <location>
        <begin position="81"/>
        <end position="187"/>
    </location>
</feature>
<accession>A0A238YK84</accession>
<evidence type="ECO:0000256" key="1">
    <source>
        <dbReference type="ARBA" id="ARBA00004814"/>
    </source>
</evidence>
<dbReference type="GO" id="GO:0050361">
    <property type="term" value="F:tryptophan 2-monooxygenase activity"/>
    <property type="evidence" value="ECO:0007669"/>
    <property type="project" value="UniProtKB-EC"/>
</dbReference>
<dbReference type="OrthoDB" id="9767561at2"/>
<dbReference type="Proteomes" id="UP000198379">
    <property type="component" value="Unassembled WGS sequence"/>
</dbReference>
<dbReference type="AlphaFoldDB" id="A0A238YK84"/>
<dbReference type="Gene3D" id="1.10.10.1620">
    <property type="match status" value="1"/>
</dbReference>
<dbReference type="RefSeq" id="WP_089370887.1">
    <property type="nucleotide sequence ID" value="NZ_BMEP01000001.1"/>
</dbReference>
<feature type="region of interest" description="Disordered" evidence="7">
    <location>
        <begin position="1"/>
        <end position="27"/>
    </location>
</feature>
<evidence type="ECO:0000256" key="7">
    <source>
        <dbReference type="SAM" id="MobiDB-lite"/>
    </source>
</evidence>
<keyword evidence="5" id="KW-0073">Auxin biosynthesis</keyword>
<sequence length="699" mass="78629">MSYLSFNNPNRRKQVSSKRAQSPNKGSMRKAFSDWLIKNHGDTYASELKKQRSQTKSNLTKLRSTQKSSDTPVVGIVGGGFAGLYSGLILQSLGIEFEVFESSNRVGGRIDTWYSTKYNSKDPNNACLYGEVGGMRIPQFSPDMLPVQHLGLSLNAVLKRNKMVDKMVEWRKFYYDSDVQRLRYNNMDAPIIKENSTLNSLNFGKDEGGDLPMVWVTPTSQPGGEPYLPINMVLEKVNGPFLDAFRDEPFDKAFKKLMKFDNYSMWTYLTNKFKLKHLGEYYDPKMGKKNDHLPYSVASYLETLNVGTGMYSVSFVEMVLALYDWEGSMNPYDHSDPNIYMITMNKGMQHFPDACRSVLNLDQGVLPEDGYRAQVEIGMIEDAQGQKGYSPTNLTKDAQPPSTVPPANPPKPVAGKPSKEKQRVFMNHRVVQVEHDPLLYDTNGGIRLKVKVAKGTAEETLTKEYPYVISTLPNGAYLSGELKTNFFDHLSFAKARAIRECNYMPSFKAFITFKDQFWTKLGERQGKGLGVGTSDRANRQIVYPSYGYEAQGGVLQIYCWAQDAERMGALSDEERVNECLKGIAYLYPDADVYGSFAGYKPEETTKTWFWDNHAGGGAFALFGPGQFTNLYETLLTPEFNGHLNIAGECCSVHHGWIVGALDSAYNSVNNILSQMGETEKIKIMEKMWGRLTAPDVAIK</sequence>
<dbReference type="EMBL" id="FZNY01000002">
    <property type="protein sequence ID" value="SNR71044.1"/>
    <property type="molecule type" value="Genomic_DNA"/>
</dbReference>
<feature type="domain" description="Amine oxidase" evidence="8">
    <location>
        <begin position="419"/>
        <end position="672"/>
    </location>
</feature>
<comment type="similarity">
    <text evidence="2">Belongs to the tryptophan 2-monooxygenase family.</text>
</comment>
<dbReference type="Pfam" id="PF01593">
    <property type="entry name" value="Amino_oxidase"/>
    <property type="match status" value="2"/>
</dbReference>
<dbReference type="GO" id="GO:0009851">
    <property type="term" value="P:auxin biosynthetic process"/>
    <property type="evidence" value="ECO:0007669"/>
    <property type="project" value="UniProtKB-KW"/>
</dbReference>
<dbReference type="Gene3D" id="3.50.50.60">
    <property type="entry name" value="FAD/NAD(P)-binding domain"/>
    <property type="match status" value="1"/>
</dbReference>
<name>A0A238YK84_9FLAO</name>
<dbReference type="InterPro" id="IPR050281">
    <property type="entry name" value="Flavin_monoamine_oxidase"/>
</dbReference>
<comment type="pathway">
    <text evidence="1">Plant hormone metabolism; auxin biosynthesis.</text>
</comment>
<evidence type="ECO:0000259" key="8">
    <source>
        <dbReference type="Pfam" id="PF01593"/>
    </source>
</evidence>
<dbReference type="Gene3D" id="3.90.660.10">
    <property type="match status" value="1"/>
</dbReference>
<evidence type="ECO:0000256" key="5">
    <source>
        <dbReference type="ARBA" id="ARBA00023070"/>
    </source>
</evidence>
<gene>
    <name evidence="9" type="ORF">SAMN06265376_102107</name>
</gene>
<dbReference type="InterPro" id="IPR036188">
    <property type="entry name" value="FAD/NAD-bd_sf"/>
</dbReference>
<feature type="region of interest" description="Disordered" evidence="7">
    <location>
        <begin position="47"/>
        <end position="66"/>
    </location>
</feature>
<keyword evidence="10" id="KW-1185">Reference proteome</keyword>
<dbReference type="SUPFAM" id="SSF51905">
    <property type="entry name" value="FAD/NAD(P)-binding domain"/>
    <property type="match status" value="1"/>
</dbReference>
<feature type="compositionally biased region" description="Polar residues" evidence="7">
    <location>
        <begin position="54"/>
        <end position="66"/>
    </location>
</feature>
<dbReference type="EC" id="1.13.12.3" evidence="3"/>
<evidence type="ECO:0000256" key="4">
    <source>
        <dbReference type="ARBA" id="ARBA00017871"/>
    </source>
</evidence>
<evidence type="ECO:0000256" key="2">
    <source>
        <dbReference type="ARBA" id="ARBA00005833"/>
    </source>
</evidence>
<comment type="catalytic activity">
    <reaction evidence="6">
        <text>L-tryptophan + O2 = indole-3-acetamide + CO2 + H2O</text>
        <dbReference type="Rhea" id="RHEA:16165"/>
        <dbReference type="ChEBI" id="CHEBI:15377"/>
        <dbReference type="ChEBI" id="CHEBI:15379"/>
        <dbReference type="ChEBI" id="CHEBI:16031"/>
        <dbReference type="ChEBI" id="CHEBI:16526"/>
        <dbReference type="ChEBI" id="CHEBI:57912"/>
        <dbReference type="EC" id="1.13.12.3"/>
    </reaction>
</comment>
<dbReference type="GO" id="GO:0001716">
    <property type="term" value="F:L-amino-acid oxidase activity"/>
    <property type="evidence" value="ECO:0007669"/>
    <property type="project" value="TreeGrafter"/>
</dbReference>
<dbReference type="PANTHER" id="PTHR10742:SF342">
    <property type="entry name" value="AMINE OXIDASE"/>
    <property type="match status" value="1"/>
</dbReference>
<dbReference type="GO" id="GO:0009063">
    <property type="term" value="P:amino acid catabolic process"/>
    <property type="evidence" value="ECO:0007669"/>
    <property type="project" value="TreeGrafter"/>
</dbReference>